<dbReference type="OrthoDB" id="5838129at2759"/>
<evidence type="ECO:0000313" key="1">
    <source>
        <dbReference type="EMBL" id="VDO68211.1"/>
    </source>
</evidence>
<evidence type="ECO:0000313" key="3">
    <source>
        <dbReference type="WBParaSite" id="HPLM_0001800301-mRNA-1"/>
    </source>
</evidence>
<proteinExistence type="predicted"/>
<evidence type="ECO:0000313" key="2">
    <source>
        <dbReference type="Proteomes" id="UP000268014"/>
    </source>
</evidence>
<dbReference type="Proteomes" id="UP000268014">
    <property type="component" value="Unassembled WGS sequence"/>
</dbReference>
<keyword evidence="2" id="KW-1185">Reference proteome</keyword>
<name>A0A0N4X127_HAEPC</name>
<protein>
    <submittedName>
        <fullName evidence="3">Reverse transcriptase domain-containing protein</fullName>
    </submittedName>
</protein>
<dbReference type="AlphaFoldDB" id="A0A0N4X127"/>
<accession>A0A0N4X127</accession>
<reference evidence="1 2" key="2">
    <citation type="submission" date="2018-11" db="EMBL/GenBank/DDBJ databases">
        <authorList>
            <consortium name="Pathogen Informatics"/>
        </authorList>
    </citation>
    <scope>NUCLEOTIDE SEQUENCE [LARGE SCALE GENOMIC DNA]</scope>
    <source>
        <strain evidence="1 2">MHpl1</strain>
    </source>
</reference>
<reference evidence="3" key="1">
    <citation type="submission" date="2017-02" db="UniProtKB">
        <authorList>
            <consortium name="WormBaseParasite"/>
        </authorList>
    </citation>
    <scope>IDENTIFICATION</scope>
</reference>
<dbReference type="EMBL" id="UZAF01020272">
    <property type="protein sequence ID" value="VDO68211.1"/>
    <property type="molecule type" value="Genomic_DNA"/>
</dbReference>
<organism evidence="3">
    <name type="scientific">Haemonchus placei</name>
    <name type="common">Barber's pole worm</name>
    <dbReference type="NCBI Taxonomy" id="6290"/>
    <lineage>
        <taxon>Eukaryota</taxon>
        <taxon>Metazoa</taxon>
        <taxon>Ecdysozoa</taxon>
        <taxon>Nematoda</taxon>
        <taxon>Chromadorea</taxon>
        <taxon>Rhabditida</taxon>
        <taxon>Rhabditina</taxon>
        <taxon>Rhabditomorpha</taxon>
        <taxon>Strongyloidea</taxon>
        <taxon>Trichostrongylidae</taxon>
        <taxon>Haemonchus</taxon>
    </lineage>
</organism>
<sequence length="128" mass="14614">MRMLRELCNNSTTRVSLFYKEVIINVKRGVRRSDTNSPKLFSASLEDIMCHMEWVGMGVKVDGCYLHHLSFADVTALKRPDIEQMERMLAEFDSACGKIGSRLHSRKTMLLKNGLIPDALFTLNGRHI</sequence>
<dbReference type="OMA" id="SLEDIMC"/>
<gene>
    <name evidence="1" type="ORF">HPLM_LOCUS17995</name>
</gene>
<dbReference type="WBParaSite" id="HPLM_0001800301-mRNA-1">
    <property type="protein sequence ID" value="HPLM_0001800301-mRNA-1"/>
    <property type="gene ID" value="HPLM_0001800301"/>
</dbReference>